<accession>A0A2T0N1P6</accession>
<evidence type="ECO:0000256" key="1">
    <source>
        <dbReference type="ARBA" id="ARBA00006219"/>
    </source>
</evidence>
<dbReference type="SUPFAM" id="SSF56112">
    <property type="entry name" value="Protein kinase-like (PK-like)"/>
    <property type="match status" value="1"/>
</dbReference>
<evidence type="ECO:0000256" key="4">
    <source>
        <dbReference type="ARBA" id="ARBA00022777"/>
    </source>
</evidence>
<keyword evidence="3 7" id="KW-0547">Nucleotide-binding</keyword>
<dbReference type="Gene3D" id="3.90.1200.10">
    <property type="match status" value="1"/>
</dbReference>
<organism evidence="11 12">
    <name type="scientific">Nonomuraea fuscirosea</name>
    <dbReference type="NCBI Taxonomy" id="1291556"/>
    <lineage>
        <taxon>Bacteria</taxon>
        <taxon>Bacillati</taxon>
        <taxon>Actinomycetota</taxon>
        <taxon>Actinomycetes</taxon>
        <taxon>Streptosporangiales</taxon>
        <taxon>Streptosporangiaceae</taxon>
        <taxon>Nonomuraea</taxon>
    </lineage>
</organism>
<sequence length="272" mass="28461">MPVSRSVAAEIPAGPVTVPAVVAGLAGGDGITPVWRNELGGLTFRLDGAGGEVRYAKWVAAGTPEIDLGAEAERLAWAGRWVRVPPVLTHGADADGAWLVTAAVPGVSAVDARWAGAPAVAATAIGRGLRILHDALPVAECPFDWSVERRLPRVAERIADGEGPGDWAPEHRPLGLAEARARLEAPPPVDRLVVCHGDACVPNTLLLDDGTVAAHVDLGSLGVADRWADLAVAAWSAEEDYGPGHDAHVYAGYGITPDAERIAYYRLLWDLA</sequence>
<reference evidence="11 12" key="1">
    <citation type="submission" date="2018-03" db="EMBL/GenBank/DDBJ databases">
        <title>Genomic Encyclopedia of Type Strains, Phase III (KMG-III): the genomes of soil and plant-associated and newly described type strains.</title>
        <authorList>
            <person name="Whitman W."/>
        </authorList>
    </citation>
    <scope>NUCLEOTIDE SEQUENCE [LARGE SCALE GENOMIC DNA]</scope>
    <source>
        <strain evidence="11 12">CGMCC 4.7104</strain>
    </source>
</reference>
<gene>
    <name evidence="11" type="ORF">B0I32_10644</name>
</gene>
<keyword evidence="9" id="KW-0479">Metal-binding</keyword>
<dbReference type="CDD" id="cd05150">
    <property type="entry name" value="APH"/>
    <property type="match status" value="1"/>
</dbReference>
<dbReference type="GO" id="GO:0016773">
    <property type="term" value="F:phosphotransferase activity, alcohol group as acceptor"/>
    <property type="evidence" value="ECO:0007669"/>
    <property type="project" value="InterPro"/>
</dbReference>
<evidence type="ECO:0000256" key="7">
    <source>
        <dbReference type="PIRNR" id="PIRNR000706"/>
    </source>
</evidence>
<dbReference type="Pfam" id="PF01636">
    <property type="entry name" value="APH"/>
    <property type="match status" value="1"/>
</dbReference>
<evidence type="ECO:0000313" key="12">
    <source>
        <dbReference type="Proteomes" id="UP000238312"/>
    </source>
</evidence>
<protein>
    <submittedName>
        <fullName evidence="11">Kanamycin kinase</fullName>
    </submittedName>
</protein>
<keyword evidence="4 7" id="KW-0418">Kinase</keyword>
<dbReference type="GO" id="GO:0016301">
    <property type="term" value="F:kinase activity"/>
    <property type="evidence" value="ECO:0007669"/>
    <property type="project" value="UniProtKB-KW"/>
</dbReference>
<evidence type="ECO:0000313" key="11">
    <source>
        <dbReference type="EMBL" id="PRX65908.1"/>
    </source>
</evidence>
<dbReference type="Proteomes" id="UP000238312">
    <property type="component" value="Unassembled WGS sequence"/>
</dbReference>
<evidence type="ECO:0000256" key="9">
    <source>
        <dbReference type="PIRSR" id="PIRSR000706-2"/>
    </source>
</evidence>
<feature type="domain" description="Aminoglycoside phosphotransferase" evidence="10">
    <location>
        <begin position="71"/>
        <end position="261"/>
    </location>
</feature>
<dbReference type="InterPro" id="IPR002575">
    <property type="entry name" value="Aminoglycoside_PTrfase"/>
</dbReference>
<name>A0A2T0N1P6_9ACTN</name>
<dbReference type="PIRSF" id="PIRSF000706">
    <property type="entry name" value="Kanamycin_kin"/>
    <property type="match status" value="1"/>
</dbReference>
<evidence type="ECO:0000256" key="8">
    <source>
        <dbReference type="PIRSR" id="PIRSR000706-1"/>
    </source>
</evidence>
<dbReference type="GO" id="GO:0005524">
    <property type="term" value="F:ATP binding"/>
    <property type="evidence" value="ECO:0007669"/>
    <property type="project" value="UniProtKB-KW"/>
</dbReference>
<evidence type="ECO:0000256" key="2">
    <source>
        <dbReference type="ARBA" id="ARBA00022679"/>
    </source>
</evidence>
<proteinExistence type="inferred from homology"/>
<keyword evidence="9" id="KW-0460">Magnesium</keyword>
<evidence type="ECO:0000256" key="6">
    <source>
        <dbReference type="ARBA" id="ARBA00023251"/>
    </source>
</evidence>
<dbReference type="EMBL" id="PVNG01000006">
    <property type="protein sequence ID" value="PRX65908.1"/>
    <property type="molecule type" value="Genomic_DNA"/>
</dbReference>
<feature type="binding site" evidence="9">
    <location>
        <position position="217"/>
    </location>
    <ligand>
        <name>Mg(2+)</name>
        <dbReference type="ChEBI" id="CHEBI:18420"/>
    </ligand>
</feature>
<dbReference type="InterPro" id="IPR011009">
    <property type="entry name" value="Kinase-like_dom_sf"/>
</dbReference>
<dbReference type="GO" id="GO:0046872">
    <property type="term" value="F:metal ion binding"/>
    <property type="evidence" value="ECO:0007669"/>
    <property type="project" value="UniProtKB-KW"/>
</dbReference>
<dbReference type="AlphaFoldDB" id="A0A2T0N1P6"/>
<evidence type="ECO:0000256" key="5">
    <source>
        <dbReference type="ARBA" id="ARBA00022840"/>
    </source>
</evidence>
<dbReference type="Gene3D" id="3.30.200.20">
    <property type="entry name" value="Phosphorylase Kinase, domain 1"/>
    <property type="match status" value="1"/>
</dbReference>
<evidence type="ECO:0000259" key="10">
    <source>
        <dbReference type="Pfam" id="PF01636"/>
    </source>
</evidence>
<keyword evidence="12" id="KW-1185">Reference proteome</keyword>
<feature type="binding site" evidence="9">
    <location>
        <position position="203"/>
    </location>
    <ligand>
        <name>Mg(2+)</name>
        <dbReference type="ChEBI" id="CHEBI:18420"/>
    </ligand>
</feature>
<evidence type="ECO:0000256" key="3">
    <source>
        <dbReference type="ARBA" id="ARBA00022741"/>
    </source>
</evidence>
<feature type="active site" description="Proton acceptor" evidence="8">
    <location>
        <position position="198"/>
    </location>
</feature>
<comment type="similarity">
    <text evidence="1 7">Belongs to the aminoglycoside phosphotransferase family.</text>
</comment>
<dbReference type="InterPro" id="IPR024165">
    <property type="entry name" value="Kan/Strep_kinase"/>
</dbReference>
<keyword evidence="5 7" id="KW-0067">ATP-binding</keyword>
<dbReference type="GO" id="GO:0046677">
    <property type="term" value="P:response to antibiotic"/>
    <property type="evidence" value="ECO:0007669"/>
    <property type="project" value="UniProtKB-KW"/>
</dbReference>
<comment type="caution">
    <text evidence="11">The sequence shown here is derived from an EMBL/GenBank/DDBJ whole genome shotgun (WGS) entry which is preliminary data.</text>
</comment>
<keyword evidence="6 7" id="KW-0046">Antibiotic resistance</keyword>
<keyword evidence="2 7" id="KW-0808">Transferase</keyword>